<name>A0A285HTJ7_9ACTN</name>
<proteinExistence type="predicted"/>
<evidence type="ECO:0008006" key="3">
    <source>
        <dbReference type="Google" id="ProtNLM"/>
    </source>
</evidence>
<protein>
    <recommendedName>
        <fullName evidence="3">Peptidase_C39 like family protein</fullName>
    </recommendedName>
</protein>
<dbReference type="EMBL" id="OBDY01000005">
    <property type="protein sequence ID" value="SNY39068.1"/>
    <property type="molecule type" value="Genomic_DNA"/>
</dbReference>
<dbReference type="OrthoDB" id="4237623at2"/>
<dbReference type="AlphaFoldDB" id="A0A285HTJ7"/>
<reference evidence="1 2" key="1">
    <citation type="submission" date="2017-09" db="EMBL/GenBank/DDBJ databases">
        <authorList>
            <person name="Ehlers B."/>
            <person name="Leendertz F.H."/>
        </authorList>
    </citation>
    <scope>NUCLEOTIDE SEQUENCE [LARGE SCALE GENOMIC DNA]</scope>
    <source>
        <strain evidence="1 2">CGMCC 4.6857</strain>
    </source>
</reference>
<evidence type="ECO:0000313" key="2">
    <source>
        <dbReference type="Proteomes" id="UP000219612"/>
    </source>
</evidence>
<dbReference type="Gene3D" id="3.90.70.10">
    <property type="entry name" value="Cysteine proteinases"/>
    <property type="match status" value="1"/>
</dbReference>
<sequence length="227" mass="24309">MTDVQTTAVDPFEADFRQWSSDLVAAQAGAAAVRPPGDGAAARADQLTSLFAYRNYRAGVDWNTCGQAAIATIADFHGRDPYQLPRQGNGHWDDGQAIDAVIAGGFGPDVVFGLGSSGGRIRDALQSYGLTASVGYSGFASAGWQDQWATLKAYVSYRLPVPVLVDVGALGGSWWTAHWPVVYRIADGQVYMAAAAGSAVVDEATFLRAWHCWFLPYGFNHCAVYAY</sequence>
<gene>
    <name evidence="1" type="ORF">SAMN05421748_105303</name>
</gene>
<keyword evidence="2" id="KW-1185">Reference proteome</keyword>
<dbReference type="RefSeq" id="WP_143234633.1">
    <property type="nucleotide sequence ID" value="NZ_OBDY01000005.1"/>
</dbReference>
<accession>A0A285HTJ7</accession>
<dbReference type="Proteomes" id="UP000219612">
    <property type="component" value="Unassembled WGS sequence"/>
</dbReference>
<evidence type="ECO:0000313" key="1">
    <source>
        <dbReference type="EMBL" id="SNY39068.1"/>
    </source>
</evidence>
<organism evidence="1 2">
    <name type="scientific">Paractinoplanes atraurantiacus</name>
    <dbReference type="NCBI Taxonomy" id="1036182"/>
    <lineage>
        <taxon>Bacteria</taxon>
        <taxon>Bacillati</taxon>
        <taxon>Actinomycetota</taxon>
        <taxon>Actinomycetes</taxon>
        <taxon>Micromonosporales</taxon>
        <taxon>Micromonosporaceae</taxon>
        <taxon>Paractinoplanes</taxon>
    </lineage>
</organism>